<dbReference type="PROSITE" id="PS00893">
    <property type="entry name" value="NUDIX_BOX"/>
    <property type="match status" value="1"/>
</dbReference>
<accession>A0A917VYN9</accession>
<feature type="domain" description="Nudix hydrolase" evidence="7">
    <location>
        <begin position="1"/>
        <end position="132"/>
    </location>
</feature>
<sequence length="167" mass="19409">MLRYTLAFIRYNDEILMINREKSPWQGAWNGVGGKLEAGETPNECVIREVREETGLKIIQPIYRGMVTWNPDEEEAQGMYVFVADIEQKDEMKTPKRTREGILDWKKETWLLSEKNFGTVPTLRYFMKDVLDIGRIRPADYHCTFSGDAVIRSEIRPLPETAAPFSF</sequence>
<evidence type="ECO:0000256" key="2">
    <source>
        <dbReference type="ARBA" id="ARBA00005582"/>
    </source>
</evidence>
<evidence type="ECO:0000256" key="3">
    <source>
        <dbReference type="ARBA" id="ARBA00022723"/>
    </source>
</evidence>
<keyword evidence="5" id="KW-0460">Magnesium</keyword>
<dbReference type="RefSeq" id="WP_188801764.1">
    <property type="nucleotide sequence ID" value="NZ_BMOK01000002.1"/>
</dbReference>
<reference evidence="8" key="1">
    <citation type="journal article" date="2014" name="Int. J. Syst. Evol. Microbiol.">
        <title>Complete genome sequence of Corynebacterium casei LMG S-19264T (=DSM 44701T), isolated from a smear-ripened cheese.</title>
        <authorList>
            <consortium name="US DOE Joint Genome Institute (JGI-PGF)"/>
            <person name="Walter F."/>
            <person name="Albersmeier A."/>
            <person name="Kalinowski J."/>
            <person name="Ruckert C."/>
        </authorList>
    </citation>
    <scope>NUCLEOTIDE SEQUENCE</scope>
    <source>
        <strain evidence="8">JCM 15325</strain>
    </source>
</reference>
<dbReference type="SUPFAM" id="SSF55811">
    <property type="entry name" value="Nudix"/>
    <property type="match status" value="1"/>
</dbReference>
<comment type="similarity">
    <text evidence="2 6">Belongs to the Nudix hydrolase family.</text>
</comment>
<dbReference type="GO" id="GO:0005737">
    <property type="term" value="C:cytoplasm"/>
    <property type="evidence" value="ECO:0007669"/>
    <property type="project" value="TreeGrafter"/>
</dbReference>
<keyword evidence="3" id="KW-0479">Metal-binding</keyword>
<comment type="caution">
    <text evidence="8">The sequence shown here is derived from an EMBL/GenBank/DDBJ whole genome shotgun (WGS) entry which is preliminary data.</text>
</comment>
<comment type="cofactor">
    <cofactor evidence="1">
        <name>Mg(2+)</name>
        <dbReference type="ChEBI" id="CHEBI:18420"/>
    </cofactor>
</comment>
<dbReference type="Pfam" id="PF00293">
    <property type="entry name" value="NUDIX"/>
    <property type="match status" value="1"/>
</dbReference>
<keyword evidence="9" id="KW-1185">Reference proteome</keyword>
<proteinExistence type="inferred from homology"/>
<evidence type="ECO:0000256" key="1">
    <source>
        <dbReference type="ARBA" id="ARBA00001946"/>
    </source>
</evidence>
<dbReference type="InterPro" id="IPR020476">
    <property type="entry name" value="Nudix_hydrolase"/>
</dbReference>
<dbReference type="PANTHER" id="PTHR43758:SF2">
    <property type="entry name" value="OXIDIZED PURINE NUCLEOSIDE TRIPHOSPHATE HYDROLASE"/>
    <property type="match status" value="1"/>
</dbReference>
<name>A0A917VYN9_9BACL</name>
<dbReference type="PANTHER" id="PTHR43758">
    <property type="entry name" value="7,8-DIHYDRO-8-OXOGUANINE TRIPHOSPHATASE"/>
    <property type="match status" value="1"/>
</dbReference>
<dbReference type="PRINTS" id="PR00502">
    <property type="entry name" value="NUDIXFAMILY"/>
</dbReference>
<evidence type="ECO:0000259" key="7">
    <source>
        <dbReference type="PROSITE" id="PS51462"/>
    </source>
</evidence>
<dbReference type="PROSITE" id="PS51462">
    <property type="entry name" value="NUDIX"/>
    <property type="match status" value="1"/>
</dbReference>
<dbReference type="GO" id="GO:0046872">
    <property type="term" value="F:metal ion binding"/>
    <property type="evidence" value="ECO:0007669"/>
    <property type="project" value="UniProtKB-KW"/>
</dbReference>
<dbReference type="Gene3D" id="3.90.79.10">
    <property type="entry name" value="Nucleoside Triphosphate Pyrophosphohydrolase"/>
    <property type="match status" value="1"/>
</dbReference>
<dbReference type="Proteomes" id="UP000654670">
    <property type="component" value="Unassembled WGS sequence"/>
</dbReference>
<evidence type="ECO:0000256" key="4">
    <source>
        <dbReference type="ARBA" id="ARBA00022801"/>
    </source>
</evidence>
<dbReference type="GO" id="GO:0016818">
    <property type="term" value="F:hydrolase activity, acting on acid anhydrides, in phosphorus-containing anhydrides"/>
    <property type="evidence" value="ECO:0007669"/>
    <property type="project" value="TreeGrafter"/>
</dbReference>
<organism evidence="8 9">
    <name type="scientific">Sporolactobacillus putidus</name>
    <dbReference type="NCBI Taxonomy" id="492735"/>
    <lineage>
        <taxon>Bacteria</taxon>
        <taxon>Bacillati</taxon>
        <taxon>Bacillota</taxon>
        <taxon>Bacilli</taxon>
        <taxon>Bacillales</taxon>
        <taxon>Sporolactobacillaceae</taxon>
        <taxon>Sporolactobacillus</taxon>
    </lineage>
</organism>
<evidence type="ECO:0000256" key="6">
    <source>
        <dbReference type="RuleBase" id="RU003476"/>
    </source>
</evidence>
<dbReference type="InterPro" id="IPR000086">
    <property type="entry name" value="NUDIX_hydrolase_dom"/>
</dbReference>
<evidence type="ECO:0000313" key="9">
    <source>
        <dbReference type="Proteomes" id="UP000654670"/>
    </source>
</evidence>
<keyword evidence="4 6" id="KW-0378">Hydrolase</keyword>
<dbReference type="InterPro" id="IPR015797">
    <property type="entry name" value="NUDIX_hydrolase-like_dom_sf"/>
</dbReference>
<reference evidence="8" key="2">
    <citation type="submission" date="2020-09" db="EMBL/GenBank/DDBJ databases">
        <authorList>
            <person name="Sun Q."/>
            <person name="Ohkuma M."/>
        </authorList>
    </citation>
    <scope>NUCLEOTIDE SEQUENCE</scope>
    <source>
        <strain evidence="8">JCM 15325</strain>
    </source>
</reference>
<dbReference type="EMBL" id="BMOK01000002">
    <property type="protein sequence ID" value="GGL46147.1"/>
    <property type="molecule type" value="Genomic_DNA"/>
</dbReference>
<dbReference type="InterPro" id="IPR020084">
    <property type="entry name" value="NUDIX_hydrolase_CS"/>
</dbReference>
<evidence type="ECO:0000313" key="8">
    <source>
        <dbReference type="EMBL" id="GGL46147.1"/>
    </source>
</evidence>
<dbReference type="AlphaFoldDB" id="A0A917VYN9"/>
<protein>
    <submittedName>
        <fullName evidence="8">7,8-dihydro-8-oxoguanine triphosphatase</fullName>
    </submittedName>
</protein>
<evidence type="ECO:0000256" key="5">
    <source>
        <dbReference type="ARBA" id="ARBA00022842"/>
    </source>
</evidence>
<gene>
    <name evidence="8" type="ORF">GCM10007968_07800</name>
</gene>
<dbReference type="CDD" id="cd18886">
    <property type="entry name" value="NUDIX_MutT_Nudt1"/>
    <property type="match status" value="1"/>
</dbReference>